<evidence type="ECO:0000259" key="4">
    <source>
        <dbReference type="PROSITE" id="PS01124"/>
    </source>
</evidence>
<evidence type="ECO:0000313" key="5">
    <source>
        <dbReference type="EMBL" id="MBB5918580.1"/>
    </source>
</evidence>
<proteinExistence type="predicted"/>
<dbReference type="GO" id="GO:0005829">
    <property type="term" value="C:cytosol"/>
    <property type="evidence" value="ECO:0007669"/>
    <property type="project" value="TreeGrafter"/>
</dbReference>
<accession>A0A7W9PMB1</accession>
<dbReference type="Proteomes" id="UP000540412">
    <property type="component" value="Unassembled WGS sequence"/>
</dbReference>
<evidence type="ECO:0000256" key="1">
    <source>
        <dbReference type="ARBA" id="ARBA00023015"/>
    </source>
</evidence>
<dbReference type="PANTHER" id="PTHR47894:SF1">
    <property type="entry name" value="HTH-TYPE TRANSCRIPTIONAL REGULATOR VQSM"/>
    <property type="match status" value="1"/>
</dbReference>
<evidence type="ECO:0000256" key="3">
    <source>
        <dbReference type="ARBA" id="ARBA00023163"/>
    </source>
</evidence>
<keyword evidence="3" id="KW-0804">Transcription</keyword>
<dbReference type="GO" id="GO:0000976">
    <property type="term" value="F:transcription cis-regulatory region binding"/>
    <property type="evidence" value="ECO:0007669"/>
    <property type="project" value="TreeGrafter"/>
</dbReference>
<dbReference type="PROSITE" id="PS01124">
    <property type="entry name" value="HTH_ARAC_FAMILY_2"/>
    <property type="match status" value="1"/>
</dbReference>
<keyword evidence="2 5" id="KW-0238">DNA-binding</keyword>
<protein>
    <submittedName>
        <fullName evidence="5">AraC-like DNA-binding protein</fullName>
    </submittedName>
</protein>
<organism evidence="5 6">
    <name type="scientific">Nocardia transvalensis</name>
    <dbReference type="NCBI Taxonomy" id="37333"/>
    <lineage>
        <taxon>Bacteria</taxon>
        <taxon>Bacillati</taxon>
        <taxon>Actinomycetota</taxon>
        <taxon>Actinomycetes</taxon>
        <taxon>Mycobacteriales</taxon>
        <taxon>Nocardiaceae</taxon>
        <taxon>Nocardia</taxon>
    </lineage>
</organism>
<dbReference type="AlphaFoldDB" id="A0A7W9PMB1"/>
<keyword evidence="6" id="KW-1185">Reference proteome</keyword>
<feature type="domain" description="HTH araC/xylS-type" evidence="4">
    <location>
        <begin position="203"/>
        <end position="303"/>
    </location>
</feature>
<dbReference type="SMART" id="SM00342">
    <property type="entry name" value="HTH_ARAC"/>
    <property type="match status" value="1"/>
</dbReference>
<dbReference type="GO" id="GO:0003700">
    <property type="term" value="F:DNA-binding transcription factor activity"/>
    <property type="evidence" value="ECO:0007669"/>
    <property type="project" value="InterPro"/>
</dbReference>
<dbReference type="SUPFAM" id="SSF46689">
    <property type="entry name" value="Homeodomain-like"/>
    <property type="match status" value="1"/>
</dbReference>
<evidence type="ECO:0000313" key="6">
    <source>
        <dbReference type="Proteomes" id="UP000540412"/>
    </source>
</evidence>
<dbReference type="InterPro" id="IPR018060">
    <property type="entry name" value="HTH_AraC"/>
</dbReference>
<keyword evidence="1" id="KW-0805">Transcription regulation</keyword>
<sequence>MRYDRLTVSDARQWTELTNTFVPMDHRIGDPDHWNSSLTVQQTTTYSLLRWDEPGDRIGYRTPSHVRRAPADSFYWLVLPERVPFTVGWNGDGVASAAPGGAILMGLDQACRMRPGPAAIAMQLPRTEIDHAVPADGPRRLVLNLETGLGSIVRTMLQSVHAEKSQLSDRDFNAVCDRISELLCMLALGDLGPQSGHGEETVAAVRRYVRDTLGAGDLRLPAVAQALGWSPRQLRVTLQQAGTTYRDLRREEALRLARDTLERPGPQGLSITEVAARCGFTPTWFSAAFKARYGETPRDFRRRRAAEGPER</sequence>
<dbReference type="Gene3D" id="1.10.10.60">
    <property type="entry name" value="Homeodomain-like"/>
    <property type="match status" value="1"/>
</dbReference>
<dbReference type="Pfam" id="PF14525">
    <property type="entry name" value="AraC_binding_2"/>
    <property type="match status" value="1"/>
</dbReference>
<dbReference type="EMBL" id="JACHIT010000002">
    <property type="protein sequence ID" value="MBB5918580.1"/>
    <property type="molecule type" value="Genomic_DNA"/>
</dbReference>
<reference evidence="5 6" key="1">
    <citation type="submission" date="2020-08" db="EMBL/GenBank/DDBJ databases">
        <title>Sequencing the genomes of 1000 actinobacteria strains.</title>
        <authorList>
            <person name="Klenk H.-P."/>
        </authorList>
    </citation>
    <scope>NUCLEOTIDE SEQUENCE [LARGE SCALE GENOMIC DNA]</scope>
    <source>
        <strain evidence="5 6">DSM 43582</strain>
    </source>
</reference>
<dbReference type="RefSeq" id="WP_051161197.1">
    <property type="nucleotide sequence ID" value="NZ_JACHIT010000002.1"/>
</dbReference>
<dbReference type="InterPro" id="IPR009057">
    <property type="entry name" value="Homeodomain-like_sf"/>
</dbReference>
<dbReference type="InterPro" id="IPR035418">
    <property type="entry name" value="AraC-bd_2"/>
</dbReference>
<gene>
    <name evidence="5" type="ORF">BJY24_007492</name>
</gene>
<dbReference type="PANTHER" id="PTHR47894">
    <property type="entry name" value="HTH-TYPE TRANSCRIPTIONAL REGULATOR GADX"/>
    <property type="match status" value="1"/>
</dbReference>
<evidence type="ECO:0000256" key="2">
    <source>
        <dbReference type="ARBA" id="ARBA00023125"/>
    </source>
</evidence>
<dbReference type="Pfam" id="PF12833">
    <property type="entry name" value="HTH_18"/>
    <property type="match status" value="1"/>
</dbReference>
<comment type="caution">
    <text evidence="5">The sequence shown here is derived from an EMBL/GenBank/DDBJ whole genome shotgun (WGS) entry which is preliminary data.</text>
</comment>
<name>A0A7W9PMB1_9NOCA</name>